<gene>
    <name evidence="1" type="ORF">A3C19_02745</name>
</gene>
<organism evidence="1 2">
    <name type="scientific">Candidatus Kaiserbacteria bacterium RIFCSPHIGHO2_02_FULL_54_22</name>
    <dbReference type="NCBI Taxonomy" id="1798495"/>
    <lineage>
        <taxon>Bacteria</taxon>
        <taxon>Candidatus Kaiseribacteriota</taxon>
    </lineage>
</organism>
<dbReference type="STRING" id="1798495.A3C19_02745"/>
<dbReference type="EMBL" id="MFLI01000005">
    <property type="protein sequence ID" value="OGG62656.1"/>
    <property type="molecule type" value="Genomic_DNA"/>
</dbReference>
<proteinExistence type="predicted"/>
<protein>
    <submittedName>
        <fullName evidence="1">Uncharacterized protein</fullName>
    </submittedName>
</protein>
<evidence type="ECO:0000313" key="1">
    <source>
        <dbReference type="EMBL" id="OGG62656.1"/>
    </source>
</evidence>
<comment type="caution">
    <text evidence="1">The sequence shown here is derived from an EMBL/GenBank/DDBJ whole genome shotgun (WGS) entry which is preliminary data.</text>
</comment>
<accession>A0A1F6DMM7</accession>
<evidence type="ECO:0000313" key="2">
    <source>
        <dbReference type="Proteomes" id="UP000178532"/>
    </source>
</evidence>
<sequence>MGTLQDALRDAGIASEKQVYESRAEIQLRAEMEAAQRAKPAKEKEKRLGILRETSSPDTFRRESRKLLLLWPDLVQELINIAHAQGMHKKKDKGGTRLIANLYQVKEMLKQSDLTDKAKQALADKLFSNK</sequence>
<dbReference type="Proteomes" id="UP000178532">
    <property type="component" value="Unassembled WGS sequence"/>
</dbReference>
<dbReference type="AlphaFoldDB" id="A0A1F6DMM7"/>
<name>A0A1F6DMM7_9BACT</name>
<reference evidence="1 2" key="1">
    <citation type="journal article" date="2016" name="Nat. Commun.">
        <title>Thousands of microbial genomes shed light on interconnected biogeochemical processes in an aquifer system.</title>
        <authorList>
            <person name="Anantharaman K."/>
            <person name="Brown C.T."/>
            <person name="Hug L.A."/>
            <person name="Sharon I."/>
            <person name="Castelle C.J."/>
            <person name="Probst A.J."/>
            <person name="Thomas B.C."/>
            <person name="Singh A."/>
            <person name="Wilkins M.J."/>
            <person name="Karaoz U."/>
            <person name="Brodie E.L."/>
            <person name="Williams K.H."/>
            <person name="Hubbard S.S."/>
            <person name="Banfield J.F."/>
        </authorList>
    </citation>
    <scope>NUCLEOTIDE SEQUENCE [LARGE SCALE GENOMIC DNA]</scope>
</reference>